<evidence type="ECO:0000313" key="4">
    <source>
        <dbReference type="EMBL" id="SOU90205.1"/>
    </source>
</evidence>
<dbReference type="EMBL" id="LT966077">
    <property type="protein sequence ID" value="SOU90205.1"/>
    <property type="molecule type" value="Genomic_DNA"/>
</dbReference>
<dbReference type="Gene3D" id="6.10.140.1480">
    <property type="match status" value="1"/>
</dbReference>
<proteinExistence type="inferred from homology"/>
<dbReference type="GO" id="GO:0004896">
    <property type="term" value="F:cytokine receptor activity"/>
    <property type="evidence" value="ECO:0007669"/>
    <property type="project" value="InterPro"/>
</dbReference>
<dbReference type="SUPFAM" id="SSF49265">
    <property type="entry name" value="Fibronectin type III"/>
    <property type="match status" value="2"/>
</dbReference>
<feature type="domain" description="Interferon gamma receptor D2" evidence="2">
    <location>
        <begin position="107"/>
        <end position="209"/>
    </location>
</feature>
<dbReference type="Pfam" id="PF22325">
    <property type="entry name" value="CR4_N"/>
    <property type="match status" value="1"/>
</dbReference>
<evidence type="ECO:0000259" key="2">
    <source>
        <dbReference type="Pfam" id="PF07140"/>
    </source>
</evidence>
<dbReference type="InterPro" id="IPR054752">
    <property type="entry name" value="CR4_N"/>
</dbReference>
<dbReference type="InterPro" id="IPR013783">
    <property type="entry name" value="Ig-like_fold"/>
</dbReference>
<dbReference type="SMR" id="A0A2I2MCD1"/>
<keyword evidence="4" id="KW-0675">Receptor</keyword>
<organismHost>
    <name type="scientific">Bos taurus</name>
    <name type="common">Bovine</name>
    <dbReference type="NCBI Taxonomy" id="9913"/>
</organismHost>
<dbReference type="Proteomes" id="UP000274976">
    <property type="component" value="Segment 1"/>
</dbReference>
<feature type="domain" description="Interferon-gamma receptor N-terminal" evidence="3">
    <location>
        <begin position="19"/>
        <end position="98"/>
    </location>
</feature>
<protein>
    <submittedName>
        <fullName evidence="4">Soluble interferon-gamma receptor-like protein</fullName>
    </submittedName>
</protein>
<dbReference type="InterPro" id="IPR021126">
    <property type="entry name" value="IFN_gamma_rc_D2_pox/mammal"/>
</dbReference>
<accession>A0A2I2MCD1</accession>
<organism evidence="4">
    <name type="scientific">Vaccinia virus (strain Western Reserve)</name>
    <name type="common">VACV</name>
    <name type="synonym">Vaccinia virus (strain WR)</name>
    <dbReference type="NCBI Taxonomy" id="10254"/>
    <lineage>
        <taxon>Viruses</taxon>
        <taxon>Varidnaviria</taxon>
        <taxon>Bamfordvirae</taxon>
        <taxon>Nucleocytoviricota</taxon>
        <taxon>Pokkesviricetes</taxon>
        <taxon>Chitovirales</taxon>
        <taxon>Poxviridae</taxon>
        <taxon>Chordopoxvirinae</taxon>
        <taxon>Orthopoxvirus</taxon>
        <taxon>Vaccinia virus</taxon>
    </lineage>
</organism>
<gene>
    <name evidence="4" type="primary">B8R</name>
    <name evidence="4" type="ORF">VACVWR_01920</name>
</gene>
<dbReference type="InterPro" id="IPR036116">
    <property type="entry name" value="FN3_sf"/>
</dbReference>
<dbReference type="Gene3D" id="2.60.40.10">
    <property type="entry name" value="Immunoglobulins"/>
    <property type="match status" value="2"/>
</dbReference>
<dbReference type="FunFam" id="2.60.40.10:FF:002095">
    <property type="entry name" value="Gamma interferon receptor"/>
    <property type="match status" value="1"/>
</dbReference>
<comment type="similarity">
    <text evidence="1">Belongs to the type II cytokine receptor family.</text>
</comment>
<reference evidence="4" key="1">
    <citation type="submission" date="2017-11" db="EMBL/GenBank/DDBJ databases">
        <authorList>
            <person name="Han C.G."/>
        </authorList>
    </citation>
    <scope>NUCLEOTIDE SEQUENCE</scope>
    <source>
        <strain evidence="4">WR - ATCC VR-2035</strain>
    </source>
</reference>
<evidence type="ECO:0000259" key="3">
    <source>
        <dbReference type="Pfam" id="PF22325"/>
    </source>
</evidence>
<name>A0A2I2MCD1_VACCW</name>
<dbReference type="Pfam" id="PF07140">
    <property type="entry name" value="IFNGR1_D2"/>
    <property type="match status" value="1"/>
</dbReference>
<evidence type="ECO:0000256" key="1">
    <source>
        <dbReference type="ARBA" id="ARBA00005399"/>
    </source>
</evidence>
<dbReference type="GO" id="GO:0060333">
    <property type="term" value="P:type II interferon-mediated signaling pathway"/>
    <property type="evidence" value="ECO:0007669"/>
    <property type="project" value="InterPro"/>
</dbReference>
<sequence length="272" mass="31159">MRYIIILAVLFINSIHAKITSYKFESVNFDSKIEWTGDGLYNISLKNYGIKTWQTMYTNVPEGTYDISAFPKNDFVSFWVKFEQGDYKVEEYCTGLCVEVKIGPPTVTLTEYDDHINLYIEHPYATRGSKKIPIYKRGDMCDIYLLYTANFTFGDSKEPVPYDIDDYDCTSTGCSIDFVTTEKVCVTAQGATEGFLEKITPWSSKVCLTPKKSVYTCAIRSKEDVPNFKDKMARVIKRKFNKQSQSYLTKFLGSTSNDVTTFLSMLNLTKYS</sequence>